<keyword evidence="1 4" id="KW-0349">Heme</keyword>
<dbReference type="InterPro" id="IPR009056">
    <property type="entry name" value="Cyt_c-like_dom"/>
</dbReference>
<reference evidence="7" key="1">
    <citation type="submission" date="2022-01" db="EMBL/GenBank/DDBJ databases">
        <authorList>
            <person name="Wang Y."/>
        </authorList>
    </citation>
    <scope>NUCLEOTIDE SEQUENCE</scope>
    <source>
        <strain evidence="7">WB101</strain>
    </source>
</reference>
<dbReference type="Proteomes" id="UP001165366">
    <property type="component" value="Unassembled WGS sequence"/>
</dbReference>
<dbReference type="EMBL" id="JAKLWS010000004">
    <property type="protein sequence ID" value="MCG2587940.1"/>
    <property type="molecule type" value="Genomic_DNA"/>
</dbReference>
<evidence type="ECO:0000256" key="5">
    <source>
        <dbReference type="SAM" id="MobiDB-lite"/>
    </source>
</evidence>
<evidence type="ECO:0000256" key="2">
    <source>
        <dbReference type="ARBA" id="ARBA00022723"/>
    </source>
</evidence>
<evidence type="ECO:0000256" key="3">
    <source>
        <dbReference type="ARBA" id="ARBA00023004"/>
    </source>
</evidence>
<keyword evidence="2 4" id="KW-0479">Metal-binding</keyword>
<evidence type="ECO:0000256" key="4">
    <source>
        <dbReference type="PROSITE-ProRule" id="PRU00433"/>
    </source>
</evidence>
<sequence length="158" mass="17509">MKMQKHFTLTDVIPRTWILLIFLSLPLLILSCSSGGSTDPLGDNNDNNDNDNNDTEEIGLEPTFSNVQMIFSQNCGSCHIGRSDSGVRLNNYENVVNSVGDQYGTQVVRPGNADDSPLIDKIEPNPEIGERMPRGGPFLSSDRIEQIREWIDEGAENN</sequence>
<proteinExistence type="predicted"/>
<feature type="region of interest" description="Disordered" evidence="5">
    <location>
        <begin position="38"/>
        <end position="58"/>
    </location>
</feature>
<dbReference type="InterPro" id="IPR036909">
    <property type="entry name" value="Cyt_c-like_dom_sf"/>
</dbReference>
<dbReference type="PROSITE" id="PS51257">
    <property type="entry name" value="PROKAR_LIPOPROTEIN"/>
    <property type="match status" value="1"/>
</dbReference>
<dbReference type="InterPro" id="IPR011429">
    <property type="entry name" value="Cyt_c_Planctomycete-type"/>
</dbReference>
<evidence type="ECO:0000256" key="1">
    <source>
        <dbReference type="ARBA" id="ARBA00022617"/>
    </source>
</evidence>
<protein>
    <submittedName>
        <fullName evidence="7">Cytochrome c</fullName>
    </submittedName>
</protein>
<comment type="caution">
    <text evidence="7">The sequence shown here is derived from an EMBL/GenBank/DDBJ whole genome shotgun (WGS) entry which is preliminary data.</text>
</comment>
<organism evidence="7 8">
    <name type="scientific">Rhodohalobacter sulfatireducens</name>
    <dbReference type="NCBI Taxonomy" id="2911366"/>
    <lineage>
        <taxon>Bacteria</taxon>
        <taxon>Pseudomonadati</taxon>
        <taxon>Balneolota</taxon>
        <taxon>Balneolia</taxon>
        <taxon>Balneolales</taxon>
        <taxon>Balneolaceae</taxon>
        <taxon>Rhodohalobacter</taxon>
    </lineage>
</organism>
<feature type="domain" description="Cytochrome c" evidence="6">
    <location>
        <begin position="62"/>
        <end position="155"/>
    </location>
</feature>
<evidence type="ECO:0000259" key="6">
    <source>
        <dbReference type="PROSITE" id="PS51007"/>
    </source>
</evidence>
<keyword evidence="3 4" id="KW-0408">Iron</keyword>
<gene>
    <name evidence="7" type="ORF">L6773_05155</name>
</gene>
<dbReference type="Pfam" id="PF07635">
    <property type="entry name" value="PSCyt1"/>
    <property type="match status" value="1"/>
</dbReference>
<dbReference type="SUPFAM" id="SSF46626">
    <property type="entry name" value="Cytochrome c"/>
    <property type="match status" value="1"/>
</dbReference>
<dbReference type="PROSITE" id="PS51007">
    <property type="entry name" value="CYTC"/>
    <property type="match status" value="1"/>
</dbReference>
<evidence type="ECO:0000313" key="8">
    <source>
        <dbReference type="Proteomes" id="UP001165366"/>
    </source>
</evidence>
<feature type="compositionally biased region" description="Acidic residues" evidence="5">
    <location>
        <begin position="46"/>
        <end position="58"/>
    </location>
</feature>
<evidence type="ECO:0000313" key="7">
    <source>
        <dbReference type="EMBL" id="MCG2587940.1"/>
    </source>
</evidence>
<accession>A0ABS9KAS9</accession>
<keyword evidence="8" id="KW-1185">Reference proteome</keyword>
<reference evidence="7" key="2">
    <citation type="submission" date="2024-05" db="EMBL/GenBank/DDBJ databases">
        <title>Rhodohalobacter halophilus gen. nov., sp. nov., a moderately halophilic member of the family Balneolaceae.</title>
        <authorList>
            <person name="Xia J."/>
        </authorList>
    </citation>
    <scope>NUCLEOTIDE SEQUENCE</scope>
    <source>
        <strain evidence="7">WB101</strain>
    </source>
</reference>
<dbReference type="RefSeq" id="WP_237852783.1">
    <property type="nucleotide sequence ID" value="NZ_JAKLWS010000004.1"/>
</dbReference>
<name>A0ABS9KAS9_9BACT</name>